<reference evidence="2 3" key="1">
    <citation type="submission" date="2020-04" db="EMBL/GenBank/DDBJ databases">
        <authorList>
            <person name="Zheng R.K."/>
            <person name="Sun C.M."/>
        </authorList>
    </citation>
    <scope>NUCLEOTIDE SEQUENCE [LARGE SCALE GENOMIC DNA]</scope>
    <source>
        <strain evidence="3">zrk29</strain>
    </source>
</reference>
<evidence type="ECO:0000256" key="1">
    <source>
        <dbReference type="SAM" id="MobiDB-lite"/>
    </source>
</evidence>
<dbReference type="EMBL" id="CP051151">
    <property type="protein sequence ID" value="QLY39857.1"/>
    <property type="molecule type" value="Genomic_DNA"/>
</dbReference>
<name>A0A7L6N3P2_9MOLU</name>
<accession>A0A7L6N3P2</accession>
<evidence type="ECO:0000313" key="3">
    <source>
        <dbReference type="Proteomes" id="UP000512167"/>
    </source>
</evidence>
<evidence type="ECO:0000313" key="2">
    <source>
        <dbReference type="EMBL" id="QLY39857.1"/>
    </source>
</evidence>
<protein>
    <submittedName>
        <fullName evidence="2">Uncharacterized protein</fullName>
    </submittedName>
</protein>
<feature type="region of interest" description="Disordered" evidence="1">
    <location>
        <begin position="27"/>
        <end position="47"/>
    </location>
</feature>
<organism evidence="2 3">
    <name type="scientific">Hujiaoplasma nucleasis</name>
    <dbReference type="NCBI Taxonomy" id="2725268"/>
    <lineage>
        <taxon>Bacteria</taxon>
        <taxon>Bacillati</taxon>
        <taxon>Mycoplasmatota</taxon>
        <taxon>Mollicutes</taxon>
        <taxon>Candidatus Izemoplasmatales</taxon>
        <taxon>Hujiaoplasmataceae</taxon>
        <taxon>Hujiaoplasma</taxon>
    </lineage>
</organism>
<gene>
    <name evidence="2" type="ORF">HF295_02870</name>
</gene>
<dbReference type="Proteomes" id="UP000512167">
    <property type="component" value="Chromosome"/>
</dbReference>
<feature type="compositionally biased region" description="Polar residues" evidence="1">
    <location>
        <begin position="27"/>
        <end position="36"/>
    </location>
</feature>
<keyword evidence="3" id="KW-1185">Reference proteome</keyword>
<dbReference type="AlphaFoldDB" id="A0A7L6N3P2"/>
<dbReference type="KEGG" id="tbk:HF295_02870"/>
<sequence>MNTEKKEIYETPTMDVIEFELEDSIAASSNSGSGMTCGNEDMGMGGF</sequence>
<dbReference type="RefSeq" id="WP_312032346.1">
    <property type="nucleotide sequence ID" value="NZ_CP051151.1"/>
</dbReference>
<proteinExistence type="predicted"/>